<gene>
    <name evidence="6" type="ORF">AKO1_006804</name>
</gene>
<comment type="similarity">
    <text evidence="3">Belongs to the pseudouridine synthase RluA family.</text>
</comment>
<dbReference type="InterPro" id="IPR020103">
    <property type="entry name" value="PsdUridine_synth_cat_dom_sf"/>
</dbReference>
<comment type="function">
    <text evidence="3">Responsible for synthesis of pseudouridine from uracil.</text>
</comment>
<keyword evidence="7" id="KW-1185">Reference proteome</keyword>
<proteinExistence type="inferred from homology"/>
<dbReference type="Proteomes" id="UP001431209">
    <property type="component" value="Unassembled WGS sequence"/>
</dbReference>
<sequence length="412" mass="47873">MTHQVESYPQQTKRTDEYYFRNGLRCVKPYYSEFITHSKKRWLGRELLEIYTQEFPHYGKEYLTKAIEAGKLTVSDKTVTPNTKIQDNQKIAHKVHRHEPPVIDQPIKFLHVDKNVYVVEKPSGLPVHPCGRYKKNSITYILEHEYNLKDLFPIHRIDVHTSGVLIIARSKEYAQGVGAEMMSRSNSLKKIYFAKVTGEFKPMGEIVTARFKISSKDKRAGTWTASQDGTHDSCTFFYGLCYNKEQNTSLLLCRPITGRTHQIRVHLEALGYPIANDSLYNSSFVDKRKNQEVTEEEQIEQPSKRVKRDESENSEPVEEVSNSEPLFETDSLCNDCVKEKRVHTKEEVLRDGMIFLHAYNYLHNTEPVWEYKTDIPYWALEDLSTVSDYLELVEKSKQMLFDTPSPAIVEKS</sequence>
<dbReference type="AlphaFoldDB" id="A0AAW2YTR9"/>
<dbReference type="InterPro" id="IPR006224">
    <property type="entry name" value="PsdUridine_synth_RluA-like_CS"/>
</dbReference>
<dbReference type="NCBIfam" id="TIGR00005">
    <property type="entry name" value="rluA_subfam"/>
    <property type="match status" value="1"/>
</dbReference>
<dbReference type="GO" id="GO:0000455">
    <property type="term" value="P:enzyme-directed rRNA pseudouridine synthesis"/>
    <property type="evidence" value="ECO:0007669"/>
    <property type="project" value="TreeGrafter"/>
</dbReference>
<dbReference type="GO" id="GO:0009982">
    <property type="term" value="F:pseudouridine synthase activity"/>
    <property type="evidence" value="ECO:0007669"/>
    <property type="project" value="InterPro"/>
</dbReference>
<dbReference type="InterPro" id="IPR006145">
    <property type="entry name" value="PsdUridine_synth_RsuA/RluA"/>
</dbReference>
<dbReference type="Gene3D" id="3.30.2350.10">
    <property type="entry name" value="Pseudouridine synthase"/>
    <property type="match status" value="1"/>
</dbReference>
<accession>A0AAW2YTR9</accession>
<name>A0AAW2YTR9_9EUKA</name>
<dbReference type="InterPro" id="IPR050188">
    <property type="entry name" value="RluA_PseudoU_synthase"/>
</dbReference>
<protein>
    <recommendedName>
        <fullName evidence="3">Pseudouridine synthase</fullName>
        <ecNumber evidence="3">5.4.99.-</ecNumber>
    </recommendedName>
</protein>
<dbReference type="PANTHER" id="PTHR21600">
    <property type="entry name" value="MITOCHONDRIAL RNA PSEUDOURIDINE SYNTHASE"/>
    <property type="match status" value="1"/>
</dbReference>
<feature type="domain" description="Pseudouridine synthase RsuA/RluA-like" evidence="5">
    <location>
        <begin position="115"/>
        <end position="269"/>
    </location>
</feature>
<evidence type="ECO:0000313" key="7">
    <source>
        <dbReference type="Proteomes" id="UP001431209"/>
    </source>
</evidence>
<evidence type="ECO:0000256" key="1">
    <source>
        <dbReference type="PIRSR" id="PIRSR606225-1"/>
    </source>
</evidence>
<dbReference type="GO" id="GO:0003723">
    <property type="term" value="F:RNA binding"/>
    <property type="evidence" value="ECO:0007669"/>
    <property type="project" value="UniProtKB-KW"/>
</dbReference>
<evidence type="ECO:0000256" key="3">
    <source>
        <dbReference type="RuleBase" id="RU362028"/>
    </source>
</evidence>
<evidence type="ECO:0000256" key="4">
    <source>
        <dbReference type="SAM" id="MobiDB-lite"/>
    </source>
</evidence>
<dbReference type="Pfam" id="PF00849">
    <property type="entry name" value="PseudoU_synth_2"/>
    <property type="match status" value="1"/>
</dbReference>
<dbReference type="EMBL" id="JAOPGA020000668">
    <property type="protein sequence ID" value="KAL0480575.1"/>
    <property type="molecule type" value="Genomic_DNA"/>
</dbReference>
<evidence type="ECO:0000259" key="5">
    <source>
        <dbReference type="Pfam" id="PF00849"/>
    </source>
</evidence>
<dbReference type="PROSITE" id="PS50889">
    <property type="entry name" value="S4"/>
    <property type="match status" value="1"/>
</dbReference>
<reference evidence="6 7" key="1">
    <citation type="submission" date="2024-03" db="EMBL/GenBank/DDBJ databases">
        <title>The Acrasis kona genome and developmental transcriptomes reveal deep origins of eukaryotic multicellular pathways.</title>
        <authorList>
            <person name="Sheikh S."/>
            <person name="Fu C.-J."/>
            <person name="Brown M.W."/>
            <person name="Baldauf S.L."/>
        </authorList>
    </citation>
    <scope>NUCLEOTIDE SEQUENCE [LARGE SCALE GENOMIC DNA]</scope>
    <source>
        <strain evidence="6 7">ATCC MYA-3509</strain>
    </source>
</reference>
<evidence type="ECO:0000256" key="2">
    <source>
        <dbReference type="PROSITE-ProRule" id="PRU00182"/>
    </source>
</evidence>
<dbReference type="EC" id="5.4.99.-" evidence="3"/>
<dbReference type="PROSITE" id="PS01129">
    <property type="entry name" value="PSI_RLU"/>
    <property type="match status" value="1"/>
</dbReference>
<dbReference type="PANTHER" id="PTHR21600:SF40">
    <property type="entry name" value="PSEUDOURIDYLATE SYNTHASE RPUSD2"/>
    <property type="match status" value="1"/>
</dbReference>
<dbReference type="InterPro" id="IPR006225">
    <property type="entry name" value="PsdUridine_synth_RluC/D"/>
</dbReference>
<organism evidence="6 7">
    <name type="scientific">Acrasis kona</name>
    <dbReference type="NCBI Taxonomy" id="1008807"/>
    <lineage>
        <taxon>Eukaryota</taxon>
        <taxon>Discoba</taxon>
        <taxon>Heterolobosea</taxon>
        <taxon>Tetramitia</taxon>
        <taxon>Eutetramitia</taxon>
        <taxon>Acrasidae</taxon>
        <taxon>Acrasis</taxon>
    </lineage>
</organism>
<feature type="region of interest" description="Disordered" evidence="4">
    <location>
        <begin position="290"/>
        <end position="325"/>
    </location>
</feature>
<feature type="active site" evidence="1">
    <location>
        <position position="158"/>
    </location>
</feature>
<comment type="catalytic activity">
    <reaction evidence="3">
        <text>a uridine in RNA = a pseudouridine in RNA</text>
        <dbReference type="Rhea" id="RHEA:48348"/>
        <dbReference type="Rhea" id="RHEA-COMP:12068"/>
        <dbReference type="Rhea" id="RHEA-COMP:12069"/>
        <dbReference type="ChEBI" id="CHEBI:65314"/>
        <dbReference type="ChEBI" id="CHEBI:65315"/>
    </reaction>
</comment>
<dbReference type="SUPFAM" id="SSF55120">
    <property type="entry name" value="Pseudouridine synthase"/>
    <property type="match status" value="1"/>
</dbReference>
<evidence type="ECO:0000313" key="6">
    <source>
        <dbReference type="EMBL" id="KAL0480575.1"/>
    </source>
</evidence>
<dbReference type="CDD" id="cd02557">
    <property type="entry name" value="PseudoU_synth_ScRIB2"/>
    <property type="match status" value="1"/>
</dbReference>
<keyword evidence="3" id="KW-0413">Isomerase</keyword>
<keyword evidence="2" id="KW-0694">RNA-binding</keyword>
<comment type="caution">
    <text evidence="6">The sequence shown here is derived from an EMBL/GenBank/DDBJ whole genome shotgun (WGS) entry which is preliminary data.</text>
</comment>